<keyword evidence="1" id="KW-0472">Membrane</keyword>
<dbReference type="EMBL" id="CM026425">
    <property type="protein sequence ID" value="KAG0576093.1"/>
    <property type="molecule type" value="Genomic_DNA"/>
</dbReference>
<accession>A0A8T0I0C1</accession>
<evidence type="ECO:0000313" key="3">
    <source>
        <dbReference type="Proteomes" id="UP000822688"/>
    </source>
</evidence>
<sequence>MNYDQLYYLVYHCLIISFNSNTISSSESENLVFKQGARRFSLLAIVQLILCYEFCVFIRYFASARGPDGANFEFIVMLCMCLLMHSHLLDLCQGNILNY</sequence>
<organism evidence="2 3">
    <name type="scientific">Ceratodon purpureus</name>
    <name type="common">Fire moss</name>
    <name type="synonym">Dicranum purpureum</name>
    <dbReference type="NCBI Taxonomy" id="3225"/>
    <lineage>
        <taxon>Eukaryota</taxon>
        <taxon>Viridiplantae</taxon>
        <taxon>Streptophyta</taxon>
        <taxon>Embryophyta</taxon>
        <taxon>Bryophyta</taxon>
        <taxon>Bryophytina</taxon>
        <taxon>Bryopsida</taxon>
        <taxon>Dicranidae</taxon>
        <taxon>Pseudoditrichales</taxon>
        <taxon>Ditrichaceae</taxon>
        <taxon>Ceratodon</taxon>
    </lineage>
</organism>
<dbReference type="AlphaFoldDB" id="A0A8T0I0C1"/>
<feature type="transmembrane region" description="Helical" evidence="1">
    <location>
        <begin position="42"/>
        <end position="62"/>
    </location>
</feature>
<proteinExistence type="predicted"/>
<feature type="transmembrane region" description="Helical" evidence="1">
    <location>
        <begin position="74"/>
        <end position="92"/>
    </location>
</feature>
<gene>
    <name evidence="2" type="ORF">KC19_5G055200</name>
</gene>
<evidence type="ECO:0000256" key="1">
    <source>
        <dbReference type="SAM" id="Phobius"/>
    </source>
</evidence>
<keyword evidence="1" id="KW-0812">Transmembrane</keyword>
<evidence type="ECO:0000313" key="2">
    <source>
        <dbReference type="EMBL" id="KAG0576093.1"/>
    </source>
</evidence>
<comment type="caution">
    <text evidence="2">The sequence shown here is derived from an EMBL/GenBank/DDBJ whole genome shotgun (WGS) entry which is preliminary data.</text>
</comment>
<protein>
    <submittedName>
        <fullName evidence="2">Uncharacterized protein</fullName>
    </submittedName>
</protein>
<keyword evidence="3" id="KW-1185">Reference proteome</keyword>
<dbReference type="Proteomes" id="UP000822688">
    <property type="component" value="Chromosome 5"/>
</dbReference>
<keyword evidence="1" id="KW-1133">Transmembrane helix</keyword>
<name>A0A8T0I0C1_CERPU</name>
<reference evidence="2" key="1">
    <citation type="submission" date="2020-06" db="EMBL/GenBank/DDBJ databases">
        <title>WGS assembly of Ceratodon purpureus strain R40.</title>
        <authorList>
            <person name="Carey S.B."/>
            <person name="Jenkins J."/>
            <person name="Shu S."/>
            <person name="Lovell J.T."/>
            <person name="Sreedasyam A."/>
            <person name="Maumus F."/>
            <person name="Tiley G.P."/>
            <person name="Fernandez-Pozo N."/>
            <person name="Barry K."/>
            <person name="Chen C."/>
            <person name="Wang M."/>
            <person name="Lipzen A."/>
            <person name="Daum C."/>
            <person name="Saski C.A."/>
            <person name="Payton A.C."/>
            <person name="Mcbreen J.C."/>
            <person name="Conrad R.E."/>
            <person name="Kollar L.M."/>
            <person name="Olsson S."/>
            <person name="Huttunen S."/>
            <person name="Landis J.B."/>
            <person name="Wickett N.J."/>
            <person name="Johnson M.G."/>
            <person name="Rensing S.A."/>
            <person name="Grimwood J."/>
            <person name="Schmutz J."/>
            <person name="Mcdaniel S.F."/>
        </authorList>
    </citation>
    <scope>NUCLEOTIDE SEQUENCE</scope>
    <source>
        <strain evidence="2">R40</strain>
    </source>
</reference>